<sequence>MAARQAAGRSPGGKRKRVVLTLREKMDVCARLEKGESRKALMQEYNVGMSTLYDIRAHKARLLRFLAGSACGLALERRRTLHTPRLERLDRALHAWFVGRRAAGLPVSGPTLIAKAKDLYAQMRLTEPCVFSGGWLWRFKARHGIQRLDAAGERQAAERHAAERFCGFFRGLAAEHGLTPEQVYSAGRNPRPRASRRRAAGRAGTG</sequence>
<dbReference type="GO" id="GO:0005634">
    <property type="term" value="C:nucleus"/>
    <property type="evidence" value="ECO:0007669"/>
    <property type="project" value="UniProtKB-SubCell"/>
</dbReference>
<evidence type="ECO:0000259" key="5">
    <source>
        <dbReference type="PROSITE" id="PS50960"/>
    </source>
</evidence>
<evidence type="ECO:0000313" key="8">
    <source>
        <dbReference type="Proteomes" id="UP000558488"/>
    </source>
</evidence>
<feature type="region of interest" description="Disordered" evidence="4">
    <location>
        <begin position="181"/>
        <end position="206"/>
    </location>
</feature>
<dbReference type="Proteomes" id="UP000558488">
    <property type="component" value="Unassembled WGS sequence"/>
</dbReference>
<dbReference type="InterPro" id="IPR050863">
    <property type="entry name" value="CenT-Element_Derived"/>
</dbReference>
<dbReference type="PANTHER" id="PTHR19303:SF11">
    <property type="entry name" value="JERKY PROTEIN HOMOLOG"/>
    <property type="match status" value="1"/>
</dbReference>
<evidence type="ECO:0000256" key="2">
    <source>
        <dbReference type="ARBA" id="ARBA00023242"/>
    </source>
</evidence>
<feature type="domain" description="HTH CENPB-type" evidence="6">
    <location>
        <begin position="77"/>
        <end position="149"/>
    </location>
</feature>
<dbReference type="Pfam" id="PF04218">
    <property type="entry name" value="CENP-B_N"/>
    <property type="match status" value="1"/>
</dbReference>
<feature type="domain" description="HTH psq-type" evidence="5">
    <location>
        <begin position="11"/>
        <end position="62"/>
    </location>
</feature>
<evidence type="ECO:0000256" key="4">
    <source>
        <dbReference type="SAM" id="MobiDB-lite"/>
    </source>
</evidence>
<evidence type="ECO:0000259" key="6">
    <source>
        <dbReference type="PROSITE" id="PS51253"/>
    </source>
</evidence>
<dbReference type="SUPFAM" id="SSF46689">
    <property type="entry name" value="Homeodomain-like"/>
    <property type="match status" value="2"/>
</dbReference>
<dbReference type="AlphaFoldDB" id="A0A7J7VMW3"/>
<reference evidence="7 8" key="1">
    <citation type="journal article" date="2020" name="Nature">
        <title>Six reference-quality genomes reveal evolution of bat adaptations.</title>
        <authorList>
            <person name="Jebb D."/>
            <person name="Huang Z."/>
            <person name="Pippel M."/>
            <person name="Hughes G.M."/>
            <person name="Lavrichenko K."/>
            <person name="Devanna P."/>
            <person name="Winkler S."/>
            <person name="Jermiin L.S."/>
            <person name="Skirmuntt E.C."/>
            <person name="Katzourakis A."/>
            <person name="Burkitt-Gray L."/>
            <person name="Ray D.A."/>
            <person name="Sullivan K.A.M."/>
            <person name="Roscito J.G."/>
            <person name="Kirilenko B.M."/>
            <person name="Davalos L.M."/>
            <person name="Corthals A.P."/>
            <person name="Power M.L."/>
            <person name="Jones G."/>
            <person name="Ransome R.D."/>
            <person name="Dechmann D.K.N."/>
            <person name="Locatelli A.G."/>
            <person name="Puechmaille S.J."/>
            <person name="Fedrigo O."/>
            <person name="Jarvis E.D."/>
            <person name="Hiller M."/>
            <person name="Vernes S.C."/>
            <person name="Myers E.W."/>
            <person name="Teeling E.C."/>
        </authorList>
    </citation>
    <scope>NUCLEOTIDE SEQUENCE [LARGE SCALE GENOMIC DNA]</scope>
    <source>
        <strain evidence="7">MPipKuh1</strain>
        <tissue evidence="7">Flight muscle</tissue>
    </source>
</reference>
<evidence type="ECO:0000256" key="1">
    <source>
        <dbReference type="ARBA" id="ARBA00023125"/>
    </source>
</evidence>
<accession>A0A7J7VMW3</accession>
<dbReference type="InterPro" id="IPR006600">
    <property type="entry name" value="HTH_CenpB_DNA-bd_dom"/>
</dbReference>
<protein>
    <recommendedName>
        <fullName evidence="9">Jrk helix-turn-helix protein</fullName>
    </recommendedName>
</protein>
<dbReference type="InterPro" id="IPR007889">
    <property type="entry name" value="HTH_Psq"/>
</dbReference>
<dbReference type="PANTHER" id="PTHR19303">
    <property type="entry name" value="TRANSPOSON"/>
    <property type="match status" value="1"/>
</dbReference>
<proteinExistence type="predicted"/>
<keyword evidence="2 3" id="KW-0539">Nucleus</keyword>
<organism evidence="7 8">
    <name type="scientific">Pipistrellus kuhlii</name>
    <name type="common">Kuhl's pipistrelle</name>
    <dbReference type="NCBI Taxonomy" id="59472"/>
    <lineage>
        <taxon>Eukaryota</taxon>
        <taxon>Metazoa</taxon>
        <taxon>Chordata</taxon>
        <taxon>Craniata</taxon>
        <taxon>Vertebrata</taxon>
        <taxon>Euteleostomi</taxon>
        <taxon>Mammalia</taxon>
        <taxon>Eutheria</taxon>
        <taxon>Laurasiatheria</taxon>
        <taxon>Chiroptera</taxon>
        <taxon>Yangochiroptera</taxon>
        <taxon>Vespertilionidae</taxon>
        <taxon>Pipistrellus</taxon>
    </lineage>
</organism>
<comment type="caution">
    <text evidence="7">The sequence shown here is derived from an EMBL/GenBank/DDBJ whole genome shotgun (WGS) entry which is preliminary data.</text>
</comment>
<feature type="compositionally biased region" description="Basic residues" evidence="4">
    <location>
        <begin position="190"/>
        <end position="200"/>
    </location>
</feature>
<dbReference type="Gene3D" id="1.10.10.60">
    <property type="entry name" value="Homeodomain-like"/>
    <property type="match status" value="2"/>
</dbReference>
<comment type="subcellular location">
    <subcellularLocation>
        <location evidence="3">Nucleus</location>
    </subcellularLocation>
</comment>
<dbReference type="EMBL" id="JACAGB010000014">
    <property type="protein sequence ID" value="KAF6326358.1"/>
    <property type="molecule type" value="Genomic_DNA"/>
</dbReference>
<name>A0A7J7VMW3_PIPKU</name>
<dbReference type="PROSITE" id="PS50960">
    <property type="entry name" value="HTH_PSQ"/>
    <property type="match status" value="1"/>
</dbReference>
<dbReference type="GO" id="GO:0003677">
    <property type="term" value="F:DNA binding"/>
    <property type="evidence" value="ECO:0007669"/>
    <property type="project" value="UniProtKB-UniRule"/>
</dbReference>
<keyword evidence="8" id="KW-1185">Reference proteome</keyword>
<gene>
    <name evidence="7" type="ORF">mPipKuh1_008361</name>
</gene>
<dbReference type="PROSITE" id="PS51253">
    <property type="entry name" value="HTH_CENPB"/>
    <property type="match status" value="1"/>
</dbReference>
<feature type="DNA-binding region" description="H-T-H motif" evidence="3">
    <location>
        <begin position="38"/>
        <end position="58"/>
    </location>
</feature>
<evidence type="ECO:0000313" key="7">
    <source>
        <dbReference type="EMBL" id="KAF6326358.1"/>
    </source>
</evidence>
<dbReference type="SMART" id="SM00674">
    <property type="entry name" value="CENPB"/>
    <property type="match status" value="1"/>
</dbReference>
<evidence type="ECO:0000256" key="3">
    <source>
        <dbReference type="PROSITE-ProRule" id="PRU00320"/>
    </source>
</evidence>
<evidence type="ECO:0008006" key="9">
    <source>
        <dbReference type="Google" id="ProtNLM"/>
    </source>
</evidence>
<keyword evidence="1 3" id="KW-0238">DNA-binding</keyword>
<dbReference type="InterPro" id="IPR009057">
    <property type="entry name" value="Homeodomain-like_sf"/>
</dbReference>
<dbReference type="Pfam" id="PF03221">
    <property type="entry name" value="HTH_Tnp_Tc5"/>
    <property type="match status" value="1"/>
</dbReference>